<name>A0A660SMH3_UNCT6</name>
<dbReference type="EMBL" id="QNBD01000056">
    <property type="protein sequence ID" value="RKX72025.1"/>
    <property type="molecule type" value="Genomic_DNA"/>
</dbReference>
<accession>A0A660SMH3</accession>
<dbReference type="InterPro" id="IPR027363">
    <property type="entry name" value="M1Pi_N"/>
</dbReference>
<dbReference type="GO" id="GO:0046523">
    <property type="term" value="F:S-methyl-5-thioribose-1-phosphate isomerase activity"/>
    <property type="evidence" value="ECO:0007669"/>
    <property type="project" value="TreeGrafter"/>
</dbReference>
<dbReference type="Proteomes" id="UP000271125">
    <property type="component" value="Unassembled WGS sequence"/>
</dbReference>
<organism evidence="3 4">
    <name type="scientific">candidate division TA06 bacterium</name>
    <dbReference type="NCBI Taxonomy" id="2250710"/>
    <lineage>
        <taxon>Bacteria</taxon>
        <taxon>Bacteria division TA06</taxon>
    </lineage>
</organism>
<comment type="caution">
    <text evidence="3">The sequence shown here is derived from an EMBL/GenBank/DDBJ whole genome shotgun (WGS) entry which is preliminary data.</text>
</comment>
<dbReference type="InterPro" id="IPR037171">
    <property type="entry name" value="NagB/RpiA_transferase-like"/>
</dbReference>
<proteinExistence type="inferred from homology"/>
<feature type="non-terminal residue" evidence="3">
    <location>
        <position position="171"/>
    </location>
</feature>
<comment type="similarity">
    <text evidence="2">Belongs to the eIF-2B alpha/beta/delta subunits family.</text>
</comment>
<protein>
    <submittedName>
        <fullName evidence="3">S-methyl-5-thioribose-1-phosphate isomerase</fullName>
    </submittedName>
</protein>
<evidence type="ECO:0000256" key="2">
    <source>
        <dbReference type="RuleBase" id="RU003814"/>
    </source>
</evidence>
<evidence type="ECO:0000313" key="4">
    <source>
        <dbReference type="Proteomes" id="UP000271125"/>
    </source>
</evidence>
<reference evidence="3 4" key="1">
    <citation type="submission" date="2018-06" db="EMBL/GenBank/DDBJ databases">
        <title>Extensive metabolic versatility and redundancy in microbially diverse, dynamic hydrothermal sediments.</title>
        <authorList>
            <person name="Dombrowski N."/>
            <person name="Teske A."/>
            <person name="Baker B.J."/>
        </authorList>
    </citation>
    <scope>NUCLEOTIDE SEQUENCE [LARGE SCALE GENOMIC DNA]</scope>
    <source>
        <strain evidence="3">B10_G13</strain>
    </source>
</reference>
<dbReference type="PANTHER" id="PTHR43475:SF1">
    <property type="entry name" value="METHYLTHIORIBOSE-1-PHOSPHATE ISOMERASE"/>
    <property type="match status" value="1"/>
</dbReference>
<evidence type="ECO:0000313" key="3">
    <source>
        <dbReference type="EMBL" id="RKX72025.1"/>
    </source>
</evidence>
<gene>
    <name evidence="3" type="ORF">DRP43_01730</name>
</gene>
<dbReference type="Gene3D" id="1.20.120.420">
    <property type="entry name" value="translation initiation factor eif-2b, domain 1"/>
    <property type="match status" value="1"/>
</dbReference>
<sequence length="171" mass="19080">MLEPIKYNNNKIIIIDQRKIPNKRVYETISDIKSLYDAIKNLKIRGAPLIGIAAAYGVCLSSYLNSKKSNDDYKNSILMDIEFLKSSRPTAINLFNILNEAEKIVKTGKSRKGISINIVKFAKRIHTDDSNMCEKIGFYGDKLIKNNMHILTHCNTGIFATGGIGTALGII</sequence>
<dbReference type="PANTHER" id="PTHR43475">
    <property type="entry name" value="METHYLTHIORIBOSE-1-PHOSPHATE ISOMERASE"/>
    <property type="match status" value="1"/>
</dbReference>
<evidence type="ECO:0000256" key="1">
    <source>
        <dbReference type="ARBA" id="ARBA00023235"/>
    </source>
</evidence>
<keyword evidence="1 3" id="KW-0413">Isomerase</keyword>
<dbReference type="GO" id="GO:0019509">
    <property type="term" value="P:L-methionine salvage from methylthioadenosine"/>
    <property type="evidence" value="ECO:0007669"/>
    <property type="project" value="TreeGrafter"/>
</dbReference>
<dbReference type="Pfam" id="PF01008">
    <property type="entry name" value="IF-2B"/>
    <property type="match status" value="1"/>
</dbReference>
<dbReference type="SUPFAM" id="SSF100950">
    <property type="entry name" value="NagB/RpiA/CoA transferase-like"/>
    <property type="match status" value="1"/>
</dbReference>
<dbReference type="FunFam" id="1.20.120.420:FF:000003">
    <property type="entry name" value="Methylthioribose-1-phosphate isomerase"/>
    <property type="match status" value="1"/>
</dbReference>
<dbReference type="AlphaFoldDB" id="A0A660SMH3"/>
<dbReference type="InterPro" id="IPR000649">
    <property type="entry name" value="IF-2B-related"/>
</dbReference>